<dbReference type="OrthoDB" id="181905at2"/>
<dbReference type="AlphaFoldDB" id="A0A2K4XG27"/>
<dbReference type="PANTHER" id="PTHR11328:SF24">
    <property type="entry name" value="MAJOR FACILITATOR SUPERFAMILY (MFS) PROFILE DOMAIN-CONTAINING PROTEIN"/>
    <property type="match status" value="1"/>
</dbReference>
<feature type="transmembrane region" description="Helical" evidence="2">
    <location>
        <begin position="189"/>
        <end position="208"/>
    </location>
</feature>
<dbReference type="Gene3D" id="1.20.1250.20">
    <property type="entry name" value="MFS general substrate transporter like domains"/>
    <property type="match status" value="2"/>
</dbReference>
<keyword evidence="2" id="KW-0812">Transmembrane</keyword>
<reference evidence="4 5" key="2">
    <citation type="submission" date="2017-11" db="EMBL/GenBank/DDBJ databases">
        <authorList>
            <person name="Han C.G."/>
        </authorList>
    </citation>
    <scope>NUCLEOTIDE SEQUENCE [LARGE SCALE GENOMIC DNA]</scope>
    <source>
        <strain evidence="5">ATCC 43555</strain>
        <strain evidence="4">ATCC43555</strain>
        <plasmid evidence="5">Plasmid pcar9p</plasmid>
    </source>
</reference>
<protein>
    <submittedName>
        <fullName evidence="4">Sodium:melibiose symporter (MFS)</fullName>
    </submittedName>
</protein>
<evidence type="ECO:0000313" key="6">
    <source>
        <dbReference type="Proteomes" id="UP000615003"/>
    </source>
</evidence>
<feature type="transmembrane region" description="Helical" evidence="2">
    <location>
        <begin position="311"/>
        <end position="327"/>
    </location>
</feature>
<dbReference type="Pfam" id="PF13347">
    <property type="entry name" value="MFS_2"/>
    <property type="match status" value="1"/>
</dbReference>
<proteinExistence type="inferred from homology"/>
<feature type="transmembrane region" description="Helical" evidence="2">
    <location>
        <begin position="113"/>
        <end position="130"/>
    </location>
</feature>
<dbReference type="GO" id="GO:0015293">
    <property type="term" value="F:symporter activity"/>
    <property type="evidence" value="ECO:0007669"/>
    <property type="project" value="InterPro"/>
</dbReference>
<feature type="transmembrane region" description="Helical" evidence="2">
    <location>
        <begin position="379"/>
        <end position="404"/>
    </location>
</feature>
<keyword evidence="6" id="KW-1185">Reference proteome</keyword>
<feature type="transmembrane region" description="Helical" evidence="2">
    <location>
        <begin position="151"/>
        <end position="169"/>
    </location>
</feature>
<evidence type="ECO:0000313" key="5">
    <source>
        <dbReference type="Proteomes" id="UP000238288"/>
    </source>
</evidence>
<keyword evidence="2" id="KW-0472">Membrane</keyword>
<dbReference type="PANTHER" id="PTHR11328">
    <property type="entry name" value="MAJOR FACILITATOR SUPERFAMILY DOMAIN-CONTAINING PROTEIN"/>
    <property type="match status" value="1"/>
</dbReference>
<dbReference type="InterPro" id="IPR039672">
    <property type="entry name" value="MFS_2"/>
</dbReference>
<dbReference type="InterPro" id="IPR036259">
    <property type="entry name" value="MFS_trans_sf"/>
</dbReference>
<dbReference type="SUPFAM" id="SSF103473">
    <property type="entry name" value="MFS general substrate transporter"/>
    <property type="match status" value="1"/>
</dbReference>
<feature type="transmembrane region" description="Helical" evidence="2">
    <location>
        <begin position="416"/>
        <end position="439"/>
    </location>
</feature>
<name>A0A2K4XG27_PSEVC</name>
<keyword evidence="2" id="KW-1133">Transmembrane helix</keyword>
<dbReference type="GO" id="GO:0008643">
    <property type="term" value="P:carbohydrate transport"/>
    <property type="evidence" value="ECO:0007669"/>
    <property type="project" value="InterPro"/>
</dbReference>
<geneLocation type="plasmid" evidence="5">
    <name>pcar9p</name>
</geneLocation>
<feature type="transmembrane region" description="Helical" evidence="2">
    <location>
        <begin position="280"/>
        <end position="299"/>
    </location>
</feature>
<evidence type="ECO:0000313" key="4">
    <source>
        <dbReference type="EMBL" id="SOU43268.1"/>
    </source>
</evidence>
<feature type="transmembrane region" description="Helical" evidence="2">
    <location>
        <begin position="239"/>
        <end position="260"/>
    </location>
</feature>
<feature type="transmembrane region" description="Helical" evidence="2">
    <location>
        <begin position="84"/>
        <end position="107"/>
    </location>
</feature>
<reference evidence="3 6" key="1">
    <citation type="submission" date="2015-06" db="EMBL/GenBank/DDBJ databases">
        <title>Genome sequence of Pseudoalteromonas carrageenovora.</title>
        <authorList>
            <person name="Xie B.-B."/>
            <person name="Rong J.-C."/>
            <person name="Qin Q.-L."/>
            <person name="Zhang Y.-Z."/>
        </authorList>
    </citation>
    <scope>NUCLEOTIDE SEQUENCE [LARGE SCALE GENOMIC DNA]</scope>
    <source>
        <strain evidence="3 6">IAM 12662</strain>
    </source>
</reference>
<dbReference type="Proteomes" id="UP000615003">
    <property type="component" value="Unassembled WGS sequence"/>
</dbReference>
<dbReference type="Proteomes" id="UP000238288">
    <property type="component" value="Plasmid PCAR9p"/>
</dbReference>
<evidence type="ECO:0000313" key="3">
    <source>
        <dbReference type="EMBL" id="MBE0381644.1"/>
    </source>
</evidence>
<feature type="transmembrane region" description="Helical" evidence="2">
    <location>
        <begin position="15"/>
        <end position="36"/>
    </location>
</feature>
<feature type="transmembrane region" description="Helical" evidence="2">
    <location>
        <begin position="48"/>
        <end position="72"/>
    </location>
</feature>
<gene>
    <name evidence="4" type="ORF">PCAR9_P0074</name>
    <name evidence="3" type="ORF">PCARR_a3440</name>
</gene>
<keyword evidence="4" id="KW-0614">Plasmid</keyword>
<evidence type="ECO:0000256" key="2">
    <source>
        <dbReference type="SAM" id="Phobius"/>
    </source>
</evidence>
<accession>A0A2K4XG27</accession>
<dbReference type="GO" id="GO:0005886">
    <property type="term" value="C:plasma membrane"/>
    <property type="evidence" value="ECO:0007669"/>
    <property type="project" value="TreeGrafter"/>
</dbReference>
<feature type="transmembrane region" description="Helical" evidence="2">
    <location>
        <begin position="333"/>
        <end position="358"/>
    </location>
</feature>
<dbReference type="EMBL" id="AQGW01000016">
    <property type="protein sequence ID" value="MBE0381644.1"/>
    <property type="molecule type" value="Genomic_DNA"/>
</dbReference>
<dbReference type="EMBL" id="LT965930">
    <property type="protein sequence ID" value="SOU43268.1"/>
    <property type="molecule type" value="Genomic_DNA"/>
</dbReference>
<sequence>MFQSKNEDALLKHKILLGIGFLGIFFSHQGIGILAIPYYQMTLGVDPFFLALAIKAPVLVASFISPLVGYWSDKLQTPYGRRRPFLFVFPWLSCIAFGLIWMVPVQWNEPLQLYYFSLMALLFYVFNTFWTLPMKCLAYEASDSYHERTKVMAFVTYFLKLGGITYHWIFPLAKLSIFGGVILGMQYVGWGVAIICLGCFGMLPALFLKERDYKKTEINKKLPLLSSMKAIIKNKNMKILLILIAVQLTVGSFAASMDYYVLVYYMNDGNVLAGATSKGILSSSYAIAGLVAIYILTKLSTRIGKVNTIKWSYRITIIGGIAKWFIYQPGNDWWLILDAILCCSIWPCIGVIISSMIADQMDVDELENNARREGLFASLQYWIIAIASTIATIGSGLALNLIGFEALLGVNQSTTSILFMRVILVVGTVGSAIVGYFFIKKYNLDEEKFEKIKQQLKDKRESII</sequence>
<geneLocation type="plasmid" evidence="4">
    <name>PCAR9p</name>
</geneLocation>
<evidence type="ECO:0000256" key="1">
    <source>
        <dbReference type="ARBA" id="ARBA00009617"/>
    </source>
</evidence>
<dbReference type="GeneID" id="93665961"/>
<dbReference type="RefSeq" id="WP_104644247.1">
    <property type="nucleotide sequence ID" value="NZ_AQGW01000016.1"/>
</dbReference>
<organism evidence="4 5">
    <name type="scientific">Pseudoalteromonas carrageenovora IAM 12662</name>
    <dbReference type="NCBI Taxonomy" id="1314868"/>
    <lineage>
        <taxon>Bacteria</taxon>
        <taxon>Pseudomonadati</taxon>
        <taxon>Pseudomonadota</taxon>
        <taxon>Gammaproteobacteria</taxon>
        <taxon>Alteromonadales</taxon>
        <taxon>Pseudoalteromonadaceae</taxon>
        <taxon>Pseudoalteromonas</taxon>
    </lineage>
</organism>
<comment type="similarity">
    <text evidence="1">Belongs to the sodium:galactoside symporter (TC 2.A.2) family.</text>
</comment>